<accession>Q31KT3</accession>
<evidence type="ECO:0000259" key="1">
    <source>
        <dbReference type="PROSITE" id="PS50076"/>
    </source>
</evidence>
<dbReference type="SMR" id="Q31KT3"/>
<dbReference type="EMBL" id="CP000100">
    <property type="protein sequence ID" value="ABB58336.1"/>
    <property type="molecule type" value="Genomic_DNA"/>
</dbReference>
<protein>
    <submittedName>
        <fullName evidence="2">Heat shock protein DnaJ-like</fullName>
    </submittedName>
</protein>
<keyword evidence="2" id="KW-0346">Stress response</keyword>
<gene>
    <name evidence="2" type="ordered locus">Synpcc7942_2306</name>
</gene>
<dbReference type="Gene3D" id="1.10.287.110">
    <property type="entry name" value="DnaJ domain"/>
    <property type="match status" value="1"/>
</dbReference>
<dbReference type="KEGG" id="syf:Synpcc7942_2306"/>
<keyword evidence="3" id="KW-1185">Reference proteome</keyword>
<dbReference type="PaxDb" id="1140-Synpcc7942_2306"/>
<dbReference type="STRING" id="1140.Synpcc7942_2306"/>
<reference evidence="3" key="1">
    <citation type="submission" date="2005-08" db="EMBL/GenBank/DDBJ databases">
        <title>Complete sequence of chromosome 1 of Synechococcus elongatus PCC 7942.</title>
        <authorList>
            <consortium name="US DOE Joint Genome Institute"/>
            <person name="Copeland A."/>
            <person name="Lucas S."/>
            <person name="Lapidus A."/>
            <person name="Barry K."/>
            <person name="Detter J.C."/>
            <person name="Glavina T."/>
            <person name="Hammon N."/>
            <person name="Israni S."/>
            <person name="Pitluck S."/>
            <person name="Schmutz J."/>
            <person name="Larimer F."/>
            <person name="Land M."/>
            <person name="Kyrpides N."/>
            <person name="Lykidis A."/>
            <person name="Richardson P."/>
        </authorList>
    </citation>
    <scope>NUCLEOTIDE SEQUENCE [LARGE SCALE GENOMIC DNA]</scope>
    <source>
        <strain evidence="3">ATCC 33912 / PCC 7942 / FACHB-805</strain>
    </source>
</reference>
<name>Q31KT3_SYNE7</name>
<dbReference type="InterPro" id="IPR001623">
    <property type="entry name" value="DnaJ_domain"/>
</dbReference>
<dbReference type="eggNOG" id="COG2214">
    <property type="taxonomic scope" value="Bacteria"/>
</dbReference>
<proteinExistence type="predicted"/>
<feature type="domain" description="J" evidence="1">
    <location>
        <begin position="142"/>
        <end position="195"/>
    </location>
</feature>
<dbReference type="Pfam" id="PF00226">
    <property type="entry name" value="DnaJ"/>
    <property type="match status" value="1"/>
</dbReference>
<sequence>MVCMASKSTALPQSVIDRATELADRYGIDRQVFLEFAQFSRSQKVSSRGKSSTGKQPPVTKVKPLSLAQLKAGVCQAFNCSTVTQLKKSEGFQVAIEGRDYDLRLKQPWLELYRAWVAVPPDERNEVGPNCINGIDVLKNFRPWIVFGLDPKKATVEDIKSAFRQLAKEHHPDAGGNPEVFSKLQQMRDSLLFGR</sequence>
<evidence type="ECO:0000313" key="3">
    <source>
        <dbReference type="Proteomes" id="UP000889800"/>
    </source>
</evidence>
<dbReference type="PROSITE" id="PS50076">
    <property type="entry name" value="DNAJ_2"/>
    <property type="match status" value="1"/>
</dbReference>
<dbReference type="AlphaFoldDB" id="Q31KT3"/>
<dbReference type="HOGENOM" id="CLU_126608_0_0_3"/>
<dbReference type="SMART" id="SM00271">
    <property type="entry name" value="DnaJ"/>
    <property type="match status" value="1"/>
</dbReference>
<dbReference type="InterPro" id="IPR036869">
    <property type="entry name" value="J_dom_sf"/>
</dbReference>
<dbReference type="SUPFAM" id="SSF46565">
    <property type="entry name" value="Chaperone J-domain"/>
    <property type="match status" value="1"/>
</dbReference>
<dbReference type="CDD" id="cd06257">
    <property type="entry name" value="DnaJ"/>
    <property type="match status" value="1"/>
</dbReference>
<organism evidence="2 3">
    <name type="scientific">Synechococcus elongatus (strain ATCC 33912 / PCC 7942 / FACHB-805)</name>
    <name type="common">Anacystis nidulans R2</name>
    <dbReference type="NCBI Taxonomy" id="1140"/>
    <lineage>
        <taxon>Bacteria</taxon>
        <taxon>Bacillati</taxon>
        <taxon>Cyanobacteriota</taxon>
        <taxon>Cyanophyceae</taxon>
        <taxon>Synechococcales</taxon>
        <taxon>Synechococcaceae</taxon>
        <taxon>Synechococcus</taxon>
    </lineage>
</organism>
<dbReference type="BioCyc" id="SYNEL:SYNPCC7942_2306-MONOMER"/>
<evidence type="ECO:0000313" key="2">
    <source>
        <dbReference type="EMBL" id="ABB58336.1"/>
    </source>
</evidence>
<dbReference type="Proteomes" id="UP000889800">
    <property type="component" value="Chromosome"/>
</dbReference>